<dbReference type="OrthoDB" id="3046524at2759"/>
<dbReference type="Proteomes" id="UP000054538">
    <property type="component" value="Unassembled WGS sequence"/>
</dbReference>
<dbReference type="HOGENOM" id="CLU_090544_0_1_1"/>
<organism evidence="1 2">
    <name type="scientific">Paxillus rubicundulus Ve08.2h10</name>
    <dbReference type="NCBI Taxonomy" id="930991"/>
    <lineage>
        <taxon>Eukaryota</taxon>
        <taxon>Fungi</taxon>
        <taxon>Dikarya</taxon>
        <taxon>Basidiomycota</taxon>
        <taxon>Agaricomycotina</taxon>
        <taxon>Agaricomycetes</taxon>
        <taxon>Agaricomycetidae</taxon>
        <taxon>Boletales</taxon>
        <taxon>Paxilineae</taxon>
        <taxon>Paxillaceae</taxon>
        <taxon>Paxillus</taxon>
    </lineage>
</organism>
<dbReference type="EMBL" id="KN826251">
    <property type="protein sequence ID" value="KIK79549.1"/>
    <property type="molecule type" value="Genomic_DNA"/>
</dbReference>
<evidence type="ECO:0000313" key="2">
    <source>
        <dbReference type="Proteomes" id="UP000054538"/>
    </source>
</evidence>
<feature type="non-terminal residue" evidence="1">
    <location>
        <position position="180"/>
    </location>
</feature>
<proteinExistence type="predicted"/>
<reference evidence="1 2" key="1">
    <citation type="submission" date="2014-04" db="EMBL/GenBank/DDBJ databases">
        <authorList>
            <consortium name="DOE Joint Genome Institute"/>
            <person name="Kuo A."/>
            <person name="Kohler A."/>
            <person name="Jargeat P."/>
            <person name="Nagy L.G."/>
            <person name="Floudas D."/>
            <person name="Copeland A."/>
            <person name="Barry K.W."/>
            <person name="Cichocki N."/>
            <person name="Veneault-Fourrey C."/>
            <person name="LaButti K."/>
            <person name="Lindquist E.A."/>
            <person name="Lipzen A."/>
            <person name="Lundell T."/>
            <person name="Morin E."/>
            <person name="Murat C."/>
            <person name="Sun H."/>
            <person name="Tunlid A."/>
            <person name="Henrissat B."/>
            <person name="Grigoriev I.V."/>
            <person name="Hibbett D.S."/>
            <person name="Martin F."/>
            <person name="Nordberg H.P."/>
            <person name="Cantor M.N."/>
            <person name="Hua S.X."/>
        </authorList>
    </citation>
    <scope>NUCLEOTIDE SEQUENCE [LARGE SCALE GENOMIC DNA]</scope>
    <source>
        <strain evidence="1 2">Ve08.2h10</strain>
    </source>
</reference>
<evidence type="ECO:0000313" key="1">
    <source>
        <dbReference type="EMBL" id="KIK79549.1"/>
    </source>
</evidence>
<dbReference type="AlphaFoldDB" id="A0A0D0DF01"/>
<dbReference type="InParanoid" id="A0A0D0DF01"/>
<sequence>GLAVCQDFGGGKVFEVFVVCDDVMAPGVECFMDGKEFLVMGVIVELQSGEGLGVEHDWAEFIIQAVDGKISNDIVGGVGLNDDRGTRNPMSQNRSRGEGIFQALESGAAFFGEVPQSVFLSEVGEWNNNVRIIIDEAAVEVGKTKEGLDVFDFVSRHSQATRREEVSEIFDRGGVEFTFF</sequence>
<accession>A0A0D0DF01</accession>
<reference evidence="2" key="2">
    <citation type="submission" date="2015-01" db="EMBL/GenBank/DDBJ databases">
        <title>Evolutionary Origins and Diversification of the Mycorrhizal Mutualists.</title>
        <authorList>
            <consortium name="DOE Joint Genome Institute"/>
            <consortium name="Mycorrhizal Genomics Consortium"/>
            <person name="Kohler A."/>
            <person name="Kuo A."/>
            <person name="Nagy L.G."/>
            <person name="Floudas D."/>
            <person name="Copeland A."/>
            <person name="Barry K.W."/>
            <person name="Cichocki N."/>
            <person name="Veneault-Fourrey C."/>
            <person name="LaButti K."/>
            <person name="Lindquist E.A."/>
            <person name="Lipzen A."/>
            <person name="Lundell T."/>
            <person name="Morin E."/>
            <person name="Murat C."/>
            <person name="Riley R."/>
            <person name="Ohm R."/>
            <person name="Sun H."/>
            <person name="Tunlid A."/>
            <person name="Henrissat B."/>
            <person name="Grigoriev I.V."/>
            <person name="Hibbett D.S."/>
            <person name="Martin F."/>
        </authorList>
    </citation>
    <scope>NUCLEOTIDE SEQUENCE [LARGE SCALE GENOMIC DNA]</scope>
    <source>
        <strain evidence="2">Ve08.2h10</strain>
    </source>
</reference>
<name>A0A0D0DF01_9AGAM</name>
<keyword evidence="2" id="KW-1185">Reference proteome</keyword>
<gene>
    <name evidence="1" type="ORF">PAXRUDRAFT_161063</name>
</gene>
<protein>
    <submittedName>
        <fullName evidence="1">Uncharacterized protein</fullName>
    </submittedName>
</protein>